<evidence type="ECO:0000313" key="6">
    <source>
        <dbReference type="EMBL" id="AKA36362.1"/>
    </source>
</evidence>
<dbReference type="PATRIC" id="fig|516051.4.peg.2881"/>
<feature type="transmembrane region" description="Helical" evidence="5">
    <location>
        <begin position="172"/>
        <end position="195"/>
    </location>
</feature>
<keyword evidence="2 5" id="KW-0812">Transmembrane</keyword>
<feature type="transmembrane region" description="Helical" evidence="5">
    <location>
        <begin position="6"/>
        <end position="25"/>
    </location>
</feature>
<dbReference type="GO" id="GO:0005886">
    <property type="term" value="C:plasma membrane"/>
    <property type="evidence" value="ECO:0007669"/>
    <property type="project" value="UniProtKB-SubCell"/>
</dbReference>
<dbReference type="RefSeq" id="WP_045802907.1">
    <property type="nucleotide sequence ID" value="NZ_CP011071.1"/>
</dbReference>
<feature type="transmembrane region" description="Helical" evidence="5">
    <location>
        <begin position="232"/>
        <end position="250"/>
    </location>
</feature>
<dbReference type="EMBL" id="CP011071">
    <property type="protein sequence ID" value="AKA36362.1"/>
    <property type="molecule type" value="Genomic_DNA"/>
</dbReference>
<dbReference type="HOGENOM" id="CLU_045498_4_0_10"/>
<feature type="transmembrane region" description="Helical" evidence="5">
    <location>
        <begin position="77"/>
        <end position="94"/>
    </location>
</feature>
<evidence type="ECO:0000256" key="4">
    <source>
        <dbReference type="ARBA" id="ARBA00023136"/>
    </source>
</evidence>
<feature type="transmembrane region" description="Helical" evidence="5">
    <location>
        <begin position="201"/>
        <end position="220"/>
    </location>
</feature>
<dbReference type="PANTHER" id="PTHR43701">
    <property type="entry name" value="MEMBRANE TRANSPORTER PROTEIN MJ0441-RELATED"/>
    <property type="match status" value="1"/>
</dbReference>
<dbReference type="PANTHER" id="PTHR43701:SF5">
    <property type="entry name" value="MEMBRANE TRANSPORTER PROTEIN-RELATED"/>
    <property type="match status" value="1"/>
</dbReference>
<dbReference type="OrthoDB" id="560496at2"/>
<dbReference type="Proteomes" id="UP000032726">
    <property type="component" value="Chromosome"/>
</dbReference>
<keyword evidence="5" id="KW-1003">Cell membrane</keyword>
<evidence type="ECO:0000256" key="5">
    <source>
        <dbReference type="RuleBase" id="RU363041"/>
    </source>
</evidence>
<feature type="transmembrane region" description="Helical" evidence="5">
    <location>
        <begin position="32"/>
        <end position="65"/>
    </location>
</feature>
<feature type="transmembrane region" description="Helical" evidence="5">
    <location>
        <begin position="135"/>
        <end position="160"/>
    </location>
</feature>
<dbReference type="InterPro" id="IPR002781">
    <property type="entry name" value="TM_pro_TauE-like"/>
</dbReference>
<evidence type="ECO:0000313" key="7">
    <source>
        <dbReference type="Proteomes" id="UP000032726"/>
    </source>
</evidence>
<keyword evidence="3 5" id="KW-1133">Transmembrane helix</keyword>
<keyword evidence="4 5" id="KW-0472">Membrane</keyword>
<name>A0A0D5YVL8_9FLAO</name>
<feature type="transmembrane region" description="Helical" evidence="5">
    <location>
        <begin position="101"/>
        <end position="123"/>
    </location>
</feature>
<reference evidence="6 7" key="1">
    <citation type="submission" date="2015-03" db="EMBL/GenBank/DDBJ databases">
        <title>Complete genome sequence of Muricauda lutaonensis CC-HSB-11T, isolated from a coastal hot spring.</title>
        <authorList>
            <person name="Kim K.M."/>
        </authorList>
    </citation>
    <scope>NUCLEOTIDE SEQUENCE [LARGE SCALE GENOMIC DNA]</scope>
    <source>
        <strain evidence="6 7">CC-HSB-11</strain>
    </source>
</reference>
<dbReference type="AlphaFoldDB" id="A0A0D5YVL8"/>
<dbReference type="STRING" id="516051.VC82_2813"/>
<proteinExistence type="inferred from homology"/>
<keyword evidence="7" id="KW-1185">Reference proteome</keyword>
<dbReference type="Pfam" id="PF01925">
    <property type="entry name" value="TauE"/>
    <property type="match status" value="1"/>
</dbReference>
<gene>
    <name evidence="6" type="ORF">VC82_2813</name>
</gene>
<evidence type="ECO:0000256" key="1">
    <source>
        <dbReference type="ARBA" id="ARBA00004141"/>
    </source>
</evidence>
<accession>A0A0D5YVL8</accession>
<organism evidence="6 7">
    <name type="scientific">Flagellimonas lutaonensis</name>
    <dbReference type="NCBI Taxonomy" id="516051"/>
    <lineage>
        <taxon>Bacteria</taxon>
        <taxon>Pseudomonadati</taxon>
        <taxon>Bacteroidota</taxon>
        <taxon>Flavobacteriia</taxon>
        <taxon>Flavobacteriales</taxon>
        <taxon>Flavobacteriaceae</taxon>
        <taxon>Flagellimonas</taxon>
    </lineage>
</organism>
<comment type="similarity">
    <text evidence="5">Belongs to the 4-toluene sulfonate uptake permease (TSUP) (TC 2.A.102) family.</text>
</comment>
<evidence type="ECO:0000256" key="3">
    <source>
        <dbReference type="ARBA" id="ARBA00022989"/>
    </source>
</evidence>
<dbReference type="KEGG" id="mlt:VC82_2813"/>
<sequence length="260" mass="27833">MSLATGEFVGLIAIFFAVALLYSSVGFGGGSSYLAILALVLSSFFVIRSTALLCNLAVVLGSSYWYWRAGLLQLKKFLPFIATSIPMAFLGASFRLEERIFFIILGISLIGSAIALAVQTIQLKTNYEPKKYPSYLSYCLGAAIGLLSGLVGIGGGIFLAPVLNYMRWDRPLVIAALASFFILVNSVSGLTGLAIAGTFEWFWPEIAMLVVAVVVGGQLGVRLSLGQFSAKAIRLVTALLVLIVGLRVLLENGLHLNLWG</sequence>
<protein>
    <recommendedName>
        <fullName evidence="5">Probable membrane transporter protein</fullName>
    </recommendedName>
</protein>
<dbReference type="InterPro" id="IPR051598">
    <property type="entry name" value="TSUP/Inactive_protease-like"/>
</dbReference>
<comment type="subcellular location">
    <subcellularLocation>
        <location evidence="5">Cell membrane</location>
        <topology evidence="5">Multi-pass membrane protein</topology>
    </subcellularLocation>
    <subcellularLocation>
        <location evidence="1">Membrane</location>
        <topology evidence="1">Multi-pass membrane protein</topology>
    </subcellularLocation>
</comment>
<evidence type="ECO:0000256" key="2">
    <source>
        <dbReference type="ARBA" id="ARBA00022692"/>
    </source>
</evidence>